<dbReference type="EMBL" id="WUBL01000008">
    <property type="protein sequence ID" value="KAF2972178.1"/>
    <property type="molecule type" value="Genomic_DNA"/>
</dbReference>
<dbReference type="GO" id="GO:0016020">
    <property type="term" value="C:membrane"/>
    <property type="evidence" value="ECO:0007669"/>
    <property type="project" value="UniProtKB-SubCell"/>
</dbReference>
<dbReference type="PANTHER" id="PTHR33048">
    <property type="entry name" value="PTH11-LIKE INTEGRAL MEMBRANE PROTEIN (AFU_ORTHOLOGUE AFUA_5G11245)"/>
    <property type="match status" value="1"/>
</dbReference>
<evidence type="ECO:0000256" key="4">
    <source>
        <dbReference type="ARBA" id="ARBA00023136"/>
    </source>
</evidence>
<accession>A0A7C8IWH9</accession>
<dbReference type="InParanoid" id="A0A7C8IWH9"/>
<evidence type="ECO:0000313" key="9">
    <source>
        <dbReference type="Proteomes" id="UP000481858"/>
    </source>
</evidence>
<reference evidence="8 9" key="1">
    <citation type="submission" date="2019-12" db="EMBL/GenBank/DDBJ databases">
        <title>Draft genome sequence of the ascomycete Xylaria multiplex DSM 110363.</title>
        <authorList>
            <person name="Buettner E."/>
            <person name="Kellner H."/>
        </authorList>
    </citation>
    <scope>NUCLEOTIDE SEQUENCE [LARGE SCALE GENOMIC DNA]</scope>
    <source>
        <strain evidence="8 9">DSM 110363</strain>
    </source>
</reference>
<comment type="subcellular location">
    <subcellularLocation>
        <location evidence="1">Membrane</location>
        <topology evidence="1">Multi-pass membrane protein</topology>
    </subcellularLocation>
</comment>
<keyword evidence="2 6" id="KW-0812">Transmembrane</keyword>
<feature type="transmembrane region" description="Helical" evidence="6">
    <location>
        <begin position="236"/>
        <end position="256"/>
    </location>
</feature>
<proteinExistence type="inferred from homology"/>
<evidence type="ECO:0000256" key="3">
    <source>
        <dbReference type="ARBA" id="ARBA00022989"/>
    </source>
</evidence>
<evidence type="ECO:0000259" key="7">
    <source>
        <dbReference type="Pfam" id="PF20684"/>
    </source>
</evidence>
<organism evidence="8 9">
    <name type="scientific">Xylaria multiplex</name>
    <dbReference type="NCBI Taxonomy" id="323545"/>
    <lineage>
        <taxon>Eukaryota</taxon>
        <taxon>Fungi</taxon>
        <taxon>Dikarya</taxon>
        <taxon>Ascomycota</taxon>
        <taxon>Pezizomycotina</taxon>
        <taxon>Sordariomycetes</taxon>
        <taxon>Xylariomycetidae</taxon>
        <taxon>Xylariales</taxon>
        <taxon>Xylariaceae</taxon>
        <taxon>Xylaria</taxon>
    </lineage>
</organism>
<dbReference type="InterPro" id="IPR049326">
    <property type="entry name" value="Rhodopsin_dom_fungi"/>
</dbReference>
<feature type="transmembrane region" description="Helical" evidence="6">
    <location>
        <begin position="192"/>
        <end position="215"/>
    </location>
</feature>
<protein>
    <recommendedName>
        <fullName evidence="7">Rhodopsin domain-containing protein</fullName>
    </recommendedName>
</protein>
<evidence type="ECO:0000256" key="6">
    <source>
        <dbReference type="SAM" id="Phobius"/>
    </source>
</evidence>
<feature type="transmembrane region" description="Helical" evidence="6">
    <location>
        <begin position="151"/>
        <end position="172"/>
    </location>
</feature>
<evidence type="ECO:0000256" key="5">
    <source>
        <dbReference type="ARBA" id="ARBA00038359"/>
    </source>
</evidence>
<comment type="caution">
    <text evidence="8">The sequence shown here is derived from an EMBL/GenBank/DDBJ whole genome shotgun (WGS) entry which is preliminary data.</text>
</comment>
<feature type="transmembrane region" description="Helical" evidence="6">
    <location>
        <begin position="12"/>
        <end position="29"/>
    </location>
</feature>
<feature type="transmembrane region" description="Helical" evidence="6">
    <location>
        <begin position="262"/>
        <end position="281"/>
    </location>
</feature>
<evidence type="ECO:0000256" key="1">
    <source>
        <dbReference type="ARBA" id="ARBA00004141"/>
    </source>
</evidence>
<gene>
    <name evidence="8" type="ORF">GQX73_g1368</name>
</gene>
<dbReference type="OrthoDB" id="5329176at2759"/>
<name>A0A7C8IWH9_9PEZI</name>
<keyword evidence="4 6" id="KW-0472">Membrane</keyword>
<sequence>MDADTNTNTTVGAIIAVLAIVSVAARFYVRCNRKAGLKWDDWLILVSLLITLGADILAIVGLSLILESPFSTLLMSPSRVNSFQAITSNPSGPNKATITVGTTEYTPADIFYTKLSWATTVLYFSITSTTKLSILFLYNRLFSVDQLCRRLIILLSVLVLIFWTGGTLADLLNCVPTKYVWINSQDDPRYCINFNIFWFSSAVVEALLDVMIILLPIKVVMGLQFTTKQKIAVTSVFLVGAFVIASGLLKAIFGYIPGSLCIAGLASFVLAFQFTGLYLLASGALRRAFGPAVFGHGNTGIV</sequence>
<keyword evidence="3 6" id="KW-1133">Transmembrane helix</keyword>
<comment type="similarity">
    <text evidence="5">Belongs to the SAT4 family.</text>
</comment>
<dbReference type="PANTHER" id="PTHR33048:SF47">
    <property type="entry name" value="INTEGRAL MEMBRANE PROTEIN-RELATED"/>
    <property type="match status" value="1"/>
</dbReference>
<evidence type="ECO:0000256" key="2">
    <source>
        <dbReference type="ARBA" id="ARBA00022692"/>
    </source>
</evidence>
<dbReference type="AlphaFoldDB" id="A0A7C8IWH9"/>
<feature type="transmembrane region" description="Helical" evidence="6">
    <location>
        <begin position="121"/>
        <end position="139"/>
    </location>
</feature>
<dbReference type="InterPro" id="IPR052337">
    <property type="entry name" value="SAT4-like"/>
</dbReference>
<dbReference type="Pfam" id="PF20684">
    <property type="entry name" value="Fung_rhodopsin"/>
    <property type="match status" value="1"/>
</dbReference>
<feature type="domain" description="Rhodopsin" evidence="7">
    <location>
        <begin position="25"/>
        <end position="250"/>
    </location>
</feature>
<dbReference type="Proteomes" id="UP000481858">
    <property type="component" value="Unassembled WGS sequence"/>
</dbReference>
<keyword evidence="9" id="KW-1185">Reference proteome</keyword>
<evidence type="ECO:0000313" key="8">
    <source>
        <dbReference type="EMBL" id="KAF2972178.1"/>
    </source>
</evidence>
<feature type="transmembrane region" description="Helical" evidence="6">
    <location>
        <begin position="41"/>
        <end position="66"/>
    </location>
</feature>